<name>A0A4V2G4B3_9BACT</name>
<accession>A0A4V2G4B3</accession>
<dbReference type="Gene3D" id="3.30.310.70">
    <property type="entry name" value="TT1751-like domain"/>
    <property type="match status" value="1"/>
</dbReference>
<evidence type="ECO:0000313" key="3">
    <source>
        <dbReference type="Proteomes" id="UP000292958"/>
    </source>
</evidence>
<proteinExistence type="predicted"/>
<dbReference type="RefSeq" id="WP_130418328.1">
    <property type="nucleotide sequence ID" value="NZ_SHKW01000001.1"/>
</dbReference>
<comment type="caution">
    <text evidence="2">The sequence shown here is derived from an EMBL/GenBank/DDBJ whole genome shotgun (WGS) entry which is preliminary data.</text>
</comment>
<dbReference type="Proteomes" id="UP000292958">
    <property type="component" value="Unassembled WGS sequence"/>
</dbReference>
<feature type="domain" description="DUF302" evidence="1">
    <location>
        <begin position="86"/>
        <end position="129"/>
    </location>
</feature>
<dbReference type="AlphaFoldDB" id="A0A4V2G4B3"/>
<evidence type="ECO:0000313" key="2">
    <source>
        <dbReference type="EMBL" id="RZU40236.1"/>
    </source>
</evidence>
<dbReference type="InterPro" id="IPR035923">
    <property type="entry name" value="TT1751-like_sf"/>
</dbReference>
<dbReference type="InterPro" id="IPR005180">
    <property type="entry name" value="DUF302"/>
</dbReference>
<organism evidence="2 3">
    <name type="scientific">Edaphobacter modestus</name>
    <dbReference type="NCBI Taxonomy" id="388466"/>
    <lineage>
        <taxon>Bacteria</taxon>
        <taxon>Pseudomonadati</taxon>
        <taxon>Acidobacteriota</taxon>
        <taxon>Terriglobia</taxon>
        <taxon>Terriglobales</taxon>
        <taxon>Acidobacteriaceae</taxon>
        <taxon>Edaphobacter</taxon>
    </lineage>
</organism>
<dbReference type="Pfam" id="PF03625">
    <property type="entry name" value="DUF302"/>
    <property type="match status" value="1"/>
</dbReference>
<dbReference type="EMBL" id="SHKW01000001">
    <property type="protein sequence ID" value="RZU40236.1"/>
    <property type="molecule type" value="Genomic_DNA"/>
</dbReference>
<protein>
    <submittedName>
        <fullName evidence="2">Uncharacterized protein DUF302</fullName>
    </submittedName>
</protein>
<sequence>MMRRVAVDRFGVTSAKSFDEVLRGLEKGIGRPDMRVLKPQMDGAESLEEFERLIHAAVGSADLMDFLRLDLGAAIKKDPAAKSFRIVRIIAGNPLIMKQMVERVPDAGSYAPVTILVYENDGGVHLAYDTMSSYLNGCGDEAVLAVARSLDEKVIALLTEAAG</sequence>
<keyword evidence="3" id="KW-1185">Reference proteome</keyword>
<dbReference type="SUPFAM" id="SSF103247">
    <property type="entry name" value="TT1751-like"/>
    <property type="match status" value="1"/>
</dbReference>
<dbReference type="OrthoDB" id="121208at2"/>
<gene>
    <name evidence="2" type="ORF">BDD14_1681</name>
</gene>
<evidence type="ECO:0000259" key="1">
    <source>
        <dbReference type="Pfam" id="PF03625"/>
    </source>
</evidence>
<dbReference type="CDD" id="cd14797">
    <property type="entry name" value="DUF302"/>
    <property type="match status" value="1"/>
</dbReference>
<reference evidence="2 3" key="1">
    <citation type="submission" date="2019-02" db="EMBL/GenBank/DDBJ databases">
        <title>Genomic Encyclopedia of Archaeal and Bacterial Type Strains, Phase II (KMG-II): from individual species to whole genera.</title>
        <authorList>
            <person name="Goeker M."/>
        </authorList>
    </citation>
    <scope>NUCLEOTIDE SEQUENCE [LARGE SCALE GENOMIC DNA]</scope>
    <source>
        <strain evidence="2 3">DSM 18101</strain>
    </source>
</reference>